<reference evidence="10 12" key="1">
    <citation type="journal article" date="2008" name="Science">
        <title>The Physcomitrella genome reveals evolutionary insights into the conquest of land by plants.</title>
        <authorList>
            <person name="Rensing S."/>
            <person name="Lang D."/>
            <person name="Zimmer A."/>
            <person name="Terry A."/>
            <person name="Salamov A."/>
            <person name="Shapiro H."/>
            <person name="Nishiyama T."/>
            <person name="Perroud P.-F."/>
            <person name="Lindquist E."/>
            <person name="Kamisugi Y."/>
            <person name="Tanahashi T."/>
            <person name="Sakakibara K."/>
            <person name="Fujita T."/>
            <person name="Oishi K."/>
            <person name="Shin-I T."/>
            <person name="Kuroki Y."/>
            <person name="Toyoda A."/>
            <person name="Suzuki Y."/>
            <person name="Hashimoto A."/>
            <person name="Yamaguchi K."/>
            <person name="Sugano A."/>
            <person name="Kohara Y."/>
            <person name="Fujiyama A."/>
            <person name="Anterola A."/>
            <person name="Aoki S."/>
            <person name="Ashton N."/>
            <person name="Barbazuk W.B."/>
            <person name="Barker E."/>
            <person name="Bennetzen J."/>
            <person name="Bezanilla M."/>
            <person name="Blankenship R."/>
            <person name="Cho S.H."/>
            <person name="Dutcher S."/>
            <person name="Estelle M."/>
            <person name="Fawcett J.A."/>
            <person name="Gundlach H."/>
            <person name="Hanada K."/>
            <person name="Heyl A."/>
            <person name="Hicks K.A."/>
            <person name="Hugh J."/>
            <person name="Lohr M."/>
            <person name="Mayer K."/>
            <person name="Melkozernov A."/>
            <person name="Murata T."/>
            <person name="Nelson D."/>
            <person name="Pils B."/>
            <person name="Prigge M."/>
            <person name="Reiss B."/>
            <person name="Renner T."/>
            <person name="Rombauts S."/>
            <person name="Rushton P."/>
            <person name="Sanderfoot A."/>
            <person name="Schween G."/>
            <person name="Shiu S.-H."/>
            <person name="Stueber K."/>
            <person name="Theodoulou F.L."/>
            <person name="Tu H."/>
            <person name="Van de Peer Y."/>
            <person name="Verrier P.J."/>
            <person name="Waters E."/>
            <person name="Wood A."/>
            <person name="Yang L."/>
            <person name="Cove D."/>
            <person name="Cuming A."/>
            <person name="Hasebe M."/>
            <person name="Lucas S."/>
            <person name="Mishler D.B."/>
            <person name="Reski R."/>
            <person name="Grigoriev I."/>
            <person name="Quatrano R.S."/>
            <person name="Boore J.L."/>
        </authorList>
    </citation>
    <scope>NUCLEOTIDE SEQUENCE [LARGE SCALE GENOMIC DNA]</scope>
    <source>
        <strain evidence="11 12">cv. Gransden 2004</strain>
    </source>
</reference>
<dbReference type="EMBL" id="ABEU02000004">
    <property type="protein sequence ID" value="PNR55429.1"/>
    <property type="molecule type" value="Genomic_DNA"/>
</dbReference>
<dbReference type="InterPro" id="IPR033254">
    <property type="entry name" value="Plant_FLA"/>
</dbReference>
<keyword evidence="12" id="KW-1185">Reference proteome</keyword>
<dbReference type="InterPro" id="IPR036378">
    <property type="entry name" value="FAS1_dom_sf"/>
</dbReference>
<feature type="compositionally biased region" description="Low complexity" evidence="7">
    <location>
        <begin position="206"/>
        <end position="250"/>
    </location>
</feature>
<feature type="compositionally biased region" description="Low complexity" evidence="7">
    <location>
        <begin position="258"/>
        <end position="280"/>
    </location>
</feature>
<dbReference type="PANTHER" id="PTHR32382">
    <property type="entry name" value="FASCICLIN-LIKE ARABINOGALACTAN PROTEIN"/>
    <property type="match status" value="1"/>
</dbReference>
<dbReference type="FunCoup" id="A0A2K1KNS3">
    <property type="interactions" value="71"/>
</dbReference>
<dbReference type="AlphaFoldDB" id="A0A2K1KNS3"/>
<name>A0A2K1KNS3_PHYPA</name>
<evidence type="ECO:0000256" key="5">
    <source>
        <dbReference type="ARBA" id="ARBA00023136"/>
    </source>
</evidence>
<dbReference type="EnsemblPlants" id="Pp3c4_16840V3.1">
    <property type="protein sequence ID" value="PAC:32920536.CDS.1"/>
    <property type="gene ID" value="Pp3c4_16840"/>
</dbReference>
<reference evidence="10 12" key="2">
    <citation type="journal article" date="2018" name="Plant J.">
        <title>The Physcomitrella patens chromosome-scale assembly reveals moss genome structure and evolution.</title>
        <authorList>
            <person name="Lang D."/>
            <person name="Ullrich K.K."/>
            <person name="Murat F."/>
            <person name="Fuchs J."/>
            <person name="Jenkins J."/>
            <person name="Haas F.B."/>
            <person name="Piednoel M."/>
            <person name="Gundlach H."/>
            <person name="Van Bel M."/>
            <person name="Meyberg R."/>
            <person name="Vives C."/>
            <person name="Morata J."/>
            <person name="Symeonidi A."/>
            <person name="Hiss M."/>
            <person name="Muchero W."/>
            <person name="Kamisugi Y."/>
            <person name="Saleh O."/>
            <person name="Blanc G."/>
            <person name="Decker E.L."/>
            <person name="van Gessel N."/>
            <person name="Grimwood J."/>
            <person name="Hayes R.D."/>
            <person name="Graham S.W."/>
            <person name="Gunter L.E."/>
            <person name="McDaniel S.F."/>
            <person name="Hoernstein S.N.W."/>
            <person name="Larsson A."/>
            <person name="Li F.W."/>
            <person name="Perroud P.F."/>
            <person name="Phillips J."/>
            <person name="Ranjan P."/>
            <person name="Rokshar D.S."/>
            <person name="Rothfels C.J."/>
            <person name="Schneider L."/>
            <person name="Shu S."/>
            <person name="Stevenson D.W."/>
            <person name="Thummler F."/>
            <person name="Tillich M."/>
            <person name="Villarreal Aguilar J.C."/>
            <person name="Widiez T."/>
            <person name="Wong G.K."/>
            <person name="Wymore A."/>
            <person name="Zhang Y."/>
            <person name="Zimmer A.D."/>
            <person name="Quatrano R.S."/>
            <person name="Mayer K.F.X."/>
            <person name="Goodstein D."/>
            <person name="Casacuberta J.M."/>
            <person name="Vandepoele K."/>
            <person name="Reski R."/>
            <person name="Cuming A.C."/>
            <person name="Tuskan G.A."/>
            <person name="Maumus F."/>
            <person name="Salse J."/>
            <person name="Schmutz J."/>
            <person name="Rensing S.A."/>
        </authorList>
    </citation>
    <scope>NUCLEOTIDE SEQUENCE [LARGE SCALE GENOMIC DNA]</scope>
    <source>
        <strain evidence="11 12">cv. Gransden 2004</strain>
    </source>
</reference>
<keyword evidence="6" id="KW-0449">Lipoprotein</keyword>
<dbReference type="SUPFAM" id="SSF82153">
    <property type="entry name" value="FAS1 domain"/>
    <property type="match status" value="1"/>
</dbReference>
<accession>A0A2K1KNS3</accession>
<evidence type="ECO:0000256" key="7">
    <source>
        <dbReference type="SAM" id="MobiDB-lite"/>
    </source>
</evidence>
<dbReference type="Gramene" id="Pp3c4_16840V3.2">
    <property type="protein sequence ID" value="PAC:32920537.CDS.1"/>
    <property type="gene ID" value="Pp3c4_16840"/>
</dbReference>
<evidence type="ECO:0000256" key="3">
    <source>
        <dbReference type="ARBA" id="ARBA00022622"/>
    </source>
</evidence>
<protein>
    <recommendedName>
        <fullName evidence="9">FAS1 domain-containing protein</fullName>
    </recommendedName>
</protein>
<evidence type="ECO:0000256" key="8">
    <source>
        <dbReference type="SAM" id="SignalP"/>
    </source>
</evidence>
<reference evidence="11" key="3">
    <citation type="submission" date="2020-12" db="UniProtKB">
        <authorList>
            <consortium name="EnsemblPlants"/>
        </authorList>
    </citation>
    <scope>IDENTIFICATION</scope>
</reference>
<keyword evidence="5" id="KW-0472">Membrane</keyword>
<dbReference type="GeneID" id="112280789"/>
<evidence type="ECO:0000256" key="2">
    <source>
        <dbReference type="ARBA" id="ARBA00022475"/>
    </source>
</evidence>
<dbReference type="SMR" id="A0A2K1KNS3"/>
<dbReference type="RefSeq" id="XP_024372390.1">
    <property type="nucleotide sequence ID" value="XM_024516622.2"/>
</dbReference>
<gene>
    <name evidence="11" type="primary">LOC112280789</name>
    <name evidence="10" type="ORF">PHYPA_006326</name>
</gene>
<keyword evidence="2" id="KW-1003">Cell membrane</keyword>
<evidence type="ECO:0000256" key="6">
    <source>
        <dbReference type="ARBA" id="ARBA00023288"/>
    </source>
</evidence>
<dbReference type="OrthoDB" id="694090at2759"/>
<sequence>MGSSKMLVGLLALIALAVEVTSQDCTTALNEFPQFSMQKDALISSGVADALKGMNTLTLLLINNGAFGGYLGGHSTYTPQMVSDVLKYHILLSYFDTETIKTVSTMNDGVVTTLYQSTGRANGMDGFVNITVSPTDGVVTIKPSIPGSTTQATVVSYVKAVPYNCSYIEISNVLEPIGLAAAQLAPTSPPSPAPVAVPAPATVAPTTAPISTPTTAPASAPVESPTAVPASAPVDAPASAPSNAPVDSPVSSPPAPVEAPAETPVETPSETPVSTPPAASIEGPAMSPQSPDSSAYSLRLNLATLLVSAFLGALFL</sequence>
<feature type="region of interest" description="Disordered" evidence="7">
    <location>
        <begin position="206"/>
        <end position="294"/>
    </location>
</feature>
<dbReference type="PANTHER" id="PTHR32382:SF0">
    <property type="entry name" value="FASCICLIN-LIKE ARABINOGALACTAN PROTEIN 4"/>
    <property type="match status" value="1"/>
</dbReference>
<dbReference type="STRING" id="3218.A0A2K1KNS3"/>
<dbReference type="Gene3D" id="2.30.180.10">
    <property type="entry name" value="FAS1 domain"/>
    <property type="match status" value="1"/>
</dbReference>
<evidence type="ECO:0000256" key="4">
    <source>
        <dbReference type="ARBA" id="ARBA00022729"/>
    </source>
</evidence>
<feature type="chain" id="PRO_5043158321" description="FAS1 domain-containing protein" evidence="8">
    <location>
        <begin position="23"/>
        <end position="316"/>
    </location>
</feature>
<evidence type="ECO:0000256" key="1">
    <source>
        <dbReference type="ARBA" id="ARBA00004609"/>
    </source>
</evidence>
<dbReference type="OMA" id="CAFPLCQ"/>
<keyword evidence="3" id="KW-0325">Glycoprotein</keyword>
<evidence type="ECO:0000313" key="10">
    <source>
        <dbReference type="EMBL" id="PNR55429.1"/>
    </source>
</evidence>
<proteinExistence type="predicted"/>
<dbReference type="Proteomes" id="UP000006727">
    <property type="component" value="Chromosome 4"/>
</dbReference>
<keyword evidence="3" id="KW-0336">GPI-anchor</keyword>
<evidence type="ECO:0000313" key="11">
    <source>
        <dbReference type="EnsemblPlants" id="PAC:32920536.CDS.1"/>
    </source>
</evidence>
<dbReference type="KEGG" id="ppp:112280789"/>
<dbReference type="PROSITE" id="PS50213">
    <property type="entry name" value="FAS1"/>
    <property type="match status" value="1"/>
</dbReference>
<dbReference type="Gramene" id="Pp3c4_16840V3.1">
    <property type="protein sequence ID" value="PAC:32920536.CDS.1"/>
    <property type="gene ID" value="Pp3c4_16840"/>
</dbReference>
<dbReference type="GO" id="GO:0098552">
    <property type="term" value="C:side of membrane"/>
    <property type="evidence" value="ECO:0007669"/>
    <property type="project" value="UniProtKB-KW"/>
</dbReference>
<dbReference type="PaxDb" id="3218-PP1S13_239V6.1"/>
<evidence type="ECO:0000259" key="9">
    <source>
        <dbReference type="PROSITE" id="PS50213"/>
    </source>
</evidence>
<evidence type="ECO:0000313" key="12">
    <source>
        <dbReference type="Proteomes" id="UP000006727"/>
    </source>
</evidence>
<feature type="signal peptide" evidence="8">
    <location>
        <begin position="1"/>
        <end position="22"/>
    </location>
</feature>
<feature type="domain" description="FAS1" evidence="9">
    <location>
        <begin position="22"/>
        <end position="146"/>
    </location>
</feature>
<dbReference type="GO" id="GO:0005886">
    <property type="term" value="C:plasma membrane"/>
    <property type="evidence" value="ECO:0000318"/>
    <property type="project" value="GO_Central"/>
</dbReference>
<comment type="subcellular location">
    <subcellularLocation>
        <location evidence="1">Cell membrane</location>
        <topology evidence="1">Lipid-anchor</topology>
        <topology evidence="1">GPI-anchor</topology>
    </subcellularLocation>
</comment>
<keyword evidence="4 8" id="KW-0732">Signal</keyword>
<organism evidence="10">
    <name type="scientific">Physcomitrium patens</name>
    <name type="common">Spreading-leaved earth moss</name>
    <name type="synonym">Physcomitrella patens</name>
    <dbReference type="NCBI Taxonomy" id="3218"/>
    <lineage>
        <taxon>Eukaryota</taxon>
        <taxon>Viridiplantae</taxon>
        <taxon>Streptophyta</taxon>
        <taxon>Embryophyta</taxon>
        <taxon>Bryophyta</taxon>
        <taxon>Bryophytina</taxon>
        <taxon>Bryopsida</taxon>
        <taxon>Funariidae</taxon>
        <taxon>Funariales</taxon>
        <taxon>Funariaceae</taxon>
        <taxon>Physcomitrium</taxon>
    </lineage>
</organism>
<dbReference type="InterPro" id="IPR000782">
    <property type="entry name" value="FAS1_domain"/>
</dbReference>
<dbReference type="EnsemblPlants" id="Pp3c4_16840V3.2">
    <property type="protein sequence ID" value="PAC:32920537.CDS.1"/>
    <property type="gene ID" value="Pp3c4_16840"/>
</dbReference>